<dbReference type="InterPro" id="IPR004198">
    <property type="entry name" value="Znf_C5HC2"/>
</dbReference>
<organism evidence="6">
    <name type="scientific">Proboscia inermis</name>
    <dbReference type="NCBI Taxonomy" id="420281"/>
    <lineage>
        <taxon>Eukaryota</taxon>
        <taxon>Sar</taxon>
        <taxon>Stramenopiles</taxon>
        <taxon>Ochrophyta</taxon>
        <taxon>Bacillariophyta</taxon>
        <taxon>Coscinodiscophyceae</taxon>
        <taxon>Rhizosoleniophycidae</taxon>
        <taxon>Rhizosoleniales</taxon>
        <taxon>Rhizosoleniaceae</taxon>
        <taxon>Proboscia</taxon>
    </lineage>
</organism>
<dbReference type="Pfam" id="PF02375">
    <property type="entry name" value="JmjN"/>
    <property type="match status" value="1"/>
</dbReference>
<sequence>MSSINHRSSKRRRKPTQAYTTPTSIAEERQIQRAIMNSRVDRHRPPEGWLSIPAGPTFFPTVEEFSGNPLEYINSIRPLAEKYGICKIVPPKGWDPPFCVDMKSSKEFQTKKQMLHRIQEGISFDDGEDYTPAEYEKMASEMSMKWKNAHYSEDIYDPPQTSQTKAVEKKPRHSAVASDIKRMTPENLERDYWDIVETNSCSHSVEYGNDIDTIEYWSGFPLSKRGRCLNPKADGPSEADLQFTPTYGSDEFYRESWWNLNNMPCCPGSILRHVKVGINGINVPWLYFGSLFSTFCWHNEDNYLYSINYHHNGSPKQWYGVPGGRKEAEGLESVFKNNLAMKMKDEPDLLHHITTMFSPELLQQGGVPACKILQNAGEFVVTFPRAFHGGFSMGPNVGEAVNFATPDWICHGAEANERYRAIARPAVFSHDRLTSTLANYLEEHTLASCRMLVKELERVIEEELRLRDRLFRAGVRDVSDDIKLPKNRLDQLDEESADYDDKRLCHSCKHVCFFSAVACECSQSKVSCLRHSHQLCSCPPDSKYMMIWSTAHELAETHQKVEDFCKALKEKEFAKKSSSNVQIKNIGRQCVLDDSGKDARKFSGRIKSRLEAS</sequence>
<dbReference type="SMART" id="SM00558">
    <property type="entry name" value="JmjC"/>
    <property type="match status" value="1"/>
</dbReference>
<dbReference type="GO" id="GO:0000785">
    <property type="term" value="C:chromatin"/>
    <property type="evidence" value="ECO:0007669"/>
    <property type="project" value="TreeGrafter"/>
</dbReference>
<dbReference type="GO" id="GO:0005634">
    <property type="term" value="C:nucleus"/>
    <property type="evidence" value="ECO:0007669"/>
    <property type="project" value="TreeGrafter"/>
</dbReference>
<evidence type="ECO:0000256" key="1">
    <source>
        <dbReference type="ARBA" id="ARBA00022723"/>
    </source>
</evidence>
<feature type="domain" description="JmjN" evidence="4">
    <location>
        <begin position="55"/>
        <end position="97"/>
    </location>
</feature>
<dbReference type="Pfam" id="PF02373">
    <property type="entry name" value="JmjC"/>
    <property type="match status" value="1"/>
</dbReference>
<evidence type="ECO:0000313" key="6">
    <source>
        <dbReference type="EMBL" id="CAD8404598.1"/>
    </source>
</evidence>
<protein>
    <recommendedName>
        <fullName evidence="7">JmjC domain-containing protein</fullName>
    </recommendedName>
</protein>
<proteinExistence type="predicted"/>
<dbReference type="GO" id="GO:0046872">
    <property type="term" value="F:metal ion binding"/>
    <property type="evidence" value="ECO:0007669"/>
    <property type="project" value="UniProtKB-KW"/>
</dbReference>
<dbReference type="GO" id="GO:0010468">
    <property type="term" value="P:regulation of gene expression"/>
    <property type="evidence" value="ECO:0007669"/>
    <property type="project" value="TreeGrafter"/>
</dbReference>
<dbReference type="Pfam" id="PF02928">
    <property type="entry name" value="zf-C5HC2"/>
    <property type="match status" value="1"/>
</dbReference>
<dbReference type="PANTHER" id="PTHR10694">
    <property type="entry name" value="LYSINE-SPECIFIC DEMETHYLASE"/>
    <property type="match status" value="1"/>
</dbReference>
<evidence type="ECO:0000256" key="3">
    <source>
        <dbReference type="SAM" id="MobiDB-lite"/>
    </source>
</evidence>
<gene>
    <name evidence="6" type="ORF">PINE0816_LOCUS702</name>
</gene>
<dbReference type="InterPro" id="IPR003349">
    <property type="entry name" value="JmjN"/>
</dbReference>
<reference evidence="6" key="1">
    <citation type="submission" date="2021-01" db="EMBL/GenBank/DDBJ databases">
        <authorList>
            <person name="Corre E."/>
            <person name="Pelletier E."/>
            <person name="Niang G."/>
            <person name="Scheremetjew M."/>
            <person name="Finn R."/>
            <person name="Kale V."/>
            <person name="Holt S."/>
            <person name="Cochrane G."/>
            <person name="Meng A."/>
            <person name="Brown T."/>
            <person name="Cohen L."/>
        </authorList>
    </citation>
    <scope>NUCLEOTIDE SEQUENCE</scope>
    <source>
        <strain evidence="6">CCAP1064/1</strain>
    </source>
</reference>
<dbReference type="InterPro" id="IPR003347">
    <property type="entry name" value="JmjC_dom"/>
</dbReference>
<evidence type="ECO:0000256" key="2">
    <source>
        <dbReference type="ARBA" id="ARBA00023004"/>
    </source>
</evidence>
<accession>A0A7S0G863</accession>
<dbReference type="AlphaFoldDB" id="A0A7S0G863"/>
<keyword evidence="1" id="KW-0479">Metal-binding</keyword>
<evidence type="ECO:0000259" key="4">
    <source>
        <dbReference type="PROSITE" id="PS51183"/>
    </source>
</evidence>
<dbReference type="PANTHER" id="PTHR10694:SF33">
    <property type="entry name" value="LYSINE-SPECIFIC DEMETHYLASE 5"/>
    <property type="match status" value="1"/>
</dbReference>
<feature type="domain" description="JmjC" evidence="5">
    <location>
        <begin position="252"/>
        <end position="420"/>
    </location>
</feature>
<evidence type="ECO:0008006" key="7">
    <source>
        <dbReference type="Google" id="ProtNLM"/>
    </source>
</evidence>
<keyword evidence="2" id="KW-0408">Iron</keyword>
<dbReference type="GO" id="GO:0141052">
    <property type="term" value="F:histone H3 demethylase activity"/>
    <property type="evidence" value="ECO:0007669"/>
    <property type="project" value="UniProtKB-ARBA"/>
</dbReference>
<dbReference type="SMART" id="SM00545">
    <property type="entry name" value="JmjN"/>
    <property type="match status" value="1"/>
</dbReference>
<feature type="region of interest" description="Disordered" evidence="3">
    <location>
        <begin position="157"/>
        <end position="177"/>
    </location>
</feature>
<feature type="region of interest" description="Disordered" evidence="3">
    <location>
        <begin position="1"/>
        <end position="26"/>
    </location>
</feature>
<dbReference type="SUPFAM" id="SSF51197">
    <property type="entry name" value="Clavaminate synthase-like"/>
    <property type="match status" value="1"/>
</dbReference>
<name>A0A7S0G863_9STRA</name>
<dbReference type="EMBL" id="HBEL01001497">
    <property type="protein sequence ID" value="CAD8404598.1"/>
    <property type="molecule type" value="Transcribed_RNA"/>
</dbReference>
<evidence type="ECO:0000259" key="5">
    <source>
        <dbReference type="PROSITE" id="PS51184"/>
    </source>
</evidence>
<dbReference type="Gene3D" id="2.60.120.650">
    <property type="entry name" value="Cupin"/>
    <property type="match status" value="1"/>
</dbReference>
<dbReference type="PROSITE" id="PS51183">
    <property type="entry name" value="JMJN"/>
    <property type="match status" value="1"/>
</dbReference>
<dbReference type="PROSITE" id="PS51184">
    <property type="entry name" value="JMJC"/>
    <property type="match status" value="1"/>
</dbReference>